<dbReference type="STRING" id="578462.A0A0L0SMN9"/>
<sequence length="254" mass="27893">MRWRDAPPAYMDSVVKAAATDASILENPPLLPLDVALVWLAHVLSPVCYADDMGRRYGPTMMIVTFPLMRLAKMLSGNNEDVATAHAFWMANLPGGQPFDLTPANIEESKVMGAFVCPLCETKLSLATVEYAAFRLHKQTHMCASCTMEFTAEHAAVHRFLTIVKRGTLAAIAVRNSTQRRSCLQVRTATIPPTLLRSSTQPFGPCMSRLSRLWRQGMSCSRPSTSPLRPRPRTCSCRPATSVSSVSSCACTRT</sequence>
<organism evidence="1 2">
    <name type="scientific">Allomyces macrogynus (strain ATCC 38327)</name>
    <name type="common">Allomyces javanicus var. macrogynus</name>
    <dbReference type="NCBI Taxonomy" id="578462"/>
    <lineage>
        <taxon>Eukaryota</taxon>
        <taxon>Fungi</taxon>
        <taxon>Fungi incertae sedis</taxon>
        <taxon>Blastocladiomycota</taxon>
        <taxon>Blastocladiomycetes</taxon>
        <taxon>Blastocladiales</taxon>
        <taxon>Blastocladiaceae</taxon>
        <taxon>Allomyces</taxon>
    </lineage>
</organism>
<dbReference type="VEuPathDB" id="FungiDB:AMAG_08835"/>
<evidence type="ECO:0000313" key="1">
    <source>
        <dbReference type="EMBL" id="KNE63752.1"/>
    </source>
</evidence>
<reference evidence="2" key="2">
    <citation type="submission" date="2009-11" db="EMBL/GenBank/DDBJ databases">
        <title>The Genome Sequence of Allomyces macrogynus strain ATCC 38327.</title>
        <authorList>
            <consortium name="The Broad Institute Genome Sequencing Platform"/>
            <person name="Russ C."/>
            <person name="Cuomo C."/>
            <person name="Shea T."/>
            <person name="Young S.K."/>
            <person name="Zeng Q."/>
            <person name="Koehrsen M."/>
            <person name="Haas B."/>
            <person name="Borodovsky M."/>
            <person name="Guigo R."/>
            <person name="Alvarado L."/>
            <person name="Berlin A."/>
            <person name="Borenstein D."/>
            <person name="Chen Z."/>
            <person name="Engels R."/>
            <person name="Freedman E."/>
            <person name="Gellesch M."/>
            <person name="Goldberg J."/>
            <person name="Griggs A."/>
            <person name="Gujja S."/>
            <person name="Heiman D."/>
            <person name="Hepburn T."/>
            <person name="Howarth C."/>
            <person name="Jen D."/>
            <person name="Larson L."/>
            <person name="Lewis B."/>
            <person name="Mehta T."/>
            <person name="Park D."/>
            <person name="Pearson M."/>
            <person name="Roberts A."/>
            <person name="Saif S."/>
            <person name="Shenoy N."/>
            <person name="Sisk P."/>
            <person name="Stolte C."/>
            <person name="Sykes S."/>
            <person name="Walk T."/>
            <person name="White J."/>
            <person name="Yandava C."/>
            <person name="Burger G."/>
            <person name="Gray M.W."/>
            <person name="Holland P.W.H."/>
            <person name="King N."/>
            <person name="Lang F.B.F."/>
            <person name="Roger A.J."/>
            <person name="Ruiz-Trillo I."/>
            <person name="Lander E."/>
            <person name="Nusbaum C."/>
        </authorList>
    </citation>
    <scope>NUCLEOTIDE SEQUENCE [LARGE SCALE GENOMIC DNA]</scope>
    <source>
        <strain evidence="2">ATCC 38327</strain>
    </source>
</reference>
<gene>
    <name evidence="1" type="ORF">AMAG_08835</name>
</gene>
<protein>
    <submittedName>
        <fullName evidence="1">Uncharacterized protein</fullName>
    </submittedName>
</protein>
<dbReference type="OrthoDB" id="2684236at2759"/>
<proteinExistence type="predicted"/>
<accession>A0A0L0SMN9</accession>
<dbReference type="Proteomes" id="UP000054350">
    <property type="component" value="Unassembled WGS sequence"/>
</dbReference>
<dbReference type="AlphaFoldDB" id="A0A0L0SMN9"/>
<name>A0A0L0SMN9_ALLM3</name>
<keyword evidence="2" id="KW-1185">Reference proteome</keyword>
<reference evidence="1 2" key="1">
    <citation type="submission" date="2009-11" db="EMBL/GenBank/DDBJ databases">
        <title>Annotation of Allomyces macrogynus ATCC 38327.</title>
        <authorList>
            <consortium name="The Broad Institute Genome Sequencing Platform"/>
            <person name="Russ C."/>
            <person name="Cuomo C."/>
            <person name="Burger G."/>
            <person name="Gray M.W."/>
            <person name="Holland P.W.H."/>
            <person name="King N."/>
            <person name="Lang F.B.F."/>
            <person name="Roger A.J."/>
            <person name="Ruiz-Trillo I."/>
            <person name="Young S.K."/>
            <person name="Zeng Q."/>
            <person name="Gargeya S."/>
            <person name="Fitzgerald M."/>
            <person name="Haas B."/>
            <person name="Abouelleil A."/>
            <person name="Alvarado L."/>
            <person name="Arachchi H.M."/>
            <person name="Berlin A."/>
            <person name="Chapman S.B."/>
            <person name="Gearin G."/>
            <person name="Goldberg J."/>
            <person name="Griggs A."/>
            <person name="Gujja S."/>
            <person name="Hansen M."/>
            <person name="Heiman D."/>
            <person name="Howarth C."/>
            <person name="Larimer J."/>
            <person name="Lui A."/>
            <person name="MacDonald P.J.P."/>
            <person name="McCowen C."/>
            <person name="Montmayeur A."/>
            <person name="Murphy C."/>
            <person name="Neiman D."/>
            <person name="Pearson M."/>
            <person name="Priest M."/>
            <person name="Roberts A."/>
            <person name="Saif S."/>
            <person name="Shea T."/>
            <person name="Sisk P."/>
            <person name="Stolte C."/>
            <person name="Sykes S."/>
            <person name="Wortman J."/>
            <person name="Nusbaum C."/>
            <person name="Birren B."/>
        </authorList>
    </citation>
    <scope>NUCLEOTIDE SEQUENCE [LARGE SCALE GENOMIC DNA]</scope>
    <source>
        <strain evidence="1 2">ATCC 38327</strain>
    </source>
</reference>
<dbReference type="EMBL" id="GG745343">
    <property type="protein sequence ID" value="KNE63752.1"/>
    <property type="molecule type" value="Genomic_DNA"/>
</dbReference>
<evidence type="ECO:0000313" key="2">
    <source>
        <dbReference type="Proteomes" id="UP000054350"/>
    </source>
</evidence>